<keyword evidence="2" id="KW-0812">Transmembrane</keyword>
<evidence type="ECO:0000256" key="1">
    <source>
        <dbReference type="SAM" id="Coils"/>
    </source>
</evidence>
<keyword evidence="2" id="KW-0472">Membrane</keyword>
<accession>A0A2A5AYK5</accession>
<evidence type="ECO:0000313" key="3">
    <source>
        <dbReference type="EMBL" id="PCJ24210.1"/>
    </source>
</evidence>
<name>A0A2A5AYK5_9GAMM</name>
<feature type="coiled-coil region" evidence="1">
    <location>
        <begin position="60"/>
        <end position="129"/>
    </location>
</feature>
<organism evidence="3 4">
    <name type="scientific">SAR86 cluster bacterium</name>
    <dbReference type="NCBI Taxonomy" id="2030880"/>
    <lineage>
        <taxon>Bacteria</taxon>
        <taxon>Pseudomonadati</taxon>
        <taxon>Pseudomonadota</taxon>
        <taxon>Gammaproteobacteria</taxon>
        <taxon>SAR86 cluster</taxon>
    </lineage>
</organism>
<sequence length="248" mass="28200">MPNVVKGSKQEKMIVVPYRPVRRLVYVVISLGIVIASVAGGFMFGYSETVSIQETVQLSRQELDENLATMQLENSELQRQVTILDRASVMDQRATEEVQSTIRDLRNKVAELEQDVVYYRQAIAEETEDTGLIISQFDIDALQAPNRYRYKLVLRQQDADGDTFLTGHVNINIVGSQGEEQIILAIRDISEEQDQLDIRLRFKYFQNIEGELTLPEDFVAERVQIAAVSVEPVDKSVNQNFSWVVEGN</sequence>
<dbReference type="InterPro" id="IPR046703">
    <property type="entry name" value="DUF6776"/>
</dbReference>
<protein>
    <submittedName>
        <fullName evidence="3">Uncharacterized protein</fullName>
    </submittedName>
</protein>
<comment type="caution">
    <text evidence="3">The sequence shown here is derived from an EMBL/GenBank/DDBJ whole genome shotgun (WGS) entry which is preliminary data.</text>
</comment>
<dbReference type="AlphaFoldDB" id="A0A2A5AYK5"/>
<gene>
    <name evidence="3" type="ORF">COA96_10005</name>
</gene>
<evidence type="ECO:0000313" key="4">
    <source>
        <dbReference type="Proteomes" id="UP000218327"/>
    </source>
</evidence>
<dbReference type="EMBL" id="NVVJ01000029">
    <property type="protein sequence ID" value="PCJ24210.1"/>
    <property type="molecule type" value="Genomic_DNA"/>
</dbReference>
<proteinExistence type="predicted"/>
<keyword evidence="2" id="KW-1133">Transmembrane helix</keyword>
<dbReference type="Proteomes" id="UP000218327">
    <property type="component" value="Unassembled WGS sequence"/>
</dbReference>
<keyword evidence="1" id="KW-0175">Coiled coil</keyword>
<dbReference type="Pfam" id="PF20567">
    <property type="entry name" value="DUF6776"/>
    <property type="match status" value="1"/>
</dbReference>
<evidence type="ECO:0000256" key="2">
    <source>
        <dbReference type="SAM" id="Phobius"/>
    </source>
</evidence>
<reference evidence="4" key="1">
    <citation type="submission" date="2017-08" db="EMBL/GenBank/DDBJ databases">
        <title>A dynamic microbial community with high functional redundancy inhabits the cold, oxic subseafloor aquifer.</title>
        <authorList>
            <person name="Tully B.J."/>
            <person name="Wheat C.G."/>
            <person name="Glazer B.T."/>
            <person name="Huber J.A."/>
        </authorList>
    </citation>
    <scope>NUCLEOTIDE SEQUENCE [LARGE SCALE GENOMIC DNA]</scope>
</reference>
<feature type="transmembrane region" description="Helical" evidence="2">
    <location>
        <begin position="24"/>
        <end position="46"/>
    </location>
</feature>